<feature type="compositionally biased region" description="Basic residues" evidence="6">
    <location>
        <begin position="177"/>
        <end position="187"/>
    </location>
</feature>
<dbReference type="Pfam" id="PF17135">
    <property type="entry name" value="Ribosomal_L18"/>
    <property type="match status" value="1"/>
</dbReference>
<organism evidence="8 9">
    <name type="scientific">Fragariocoptes setiger</name>
    <dbReference type="NCBI Taxonomy" id="1670756"/>
    <lineage>
        <taxon>Eukaryota</taxon>
        <taxon>Metazoa</taxon>
        <taxon>Ecdysozoa</taxon>
        <taxon>Arthropoda</taxon>
        <taxon>Chelicerata</taxon>
        <taxon>Arachnida</taxon>
        <taxon>Acari</taxon>
        <taxon>Acariformes</taxon>
        <taxon>Trombidiformes</taxon>
        <taxon>Prostigmata</taxon>
        <taxon>Eupodina</taxon>
        <taxon>Eriophyoidea</taxon>
        <taxon>Phytoptidae</taxon>
        <taxon>Fragariocoptes</taxon>
    </lineage>
</organism>
<evidence type="ECO:0000256" key="2">
    <source>
        <dbReference type="ARBA" id="ARBA00022980"/>
    </source>
</evidence>
<keyword evidence="3" id="KW-0687">Ribonucleoprotein</keyword>
<comment type="caution">
    <text evidence="8">The sequence shown here is derived from an EMBL/GenBank/DDBJ whole genome shotgun (WGS) entry which is preliminary data.</text>
</comment>
<feature type="domain" description="Large ribosomal subunit protein uL15/eL18" evidence="7">
    <location>
        <begin position="8"/>
        <end position="187"/>
    </location>
</feature>
<feature type="compositionally biased region" description="Basic residues" evidence="6">
    <location>
        <begin position="160"/>
        <end position="170"/>
    </location>
</feature>
<evidence type="ECO:0000313" key="9">
    <source>
        <dbReference type="Proteomes" id="UP000825002"/>
    </source>
</evidence>
<keyword evidence="2 8" id="KW-0689">Ribosomal protein</keyword>
<reference evidence="8 9" key="1">
    <citation type="submission" date="2020-10" db="EMBL/GenBank/DDBJ databases">
        <authorList>
            <person name="Klimov P.B."/>
            <person name="Dyachkov S.M."/>
            <person name="Chetverikov P.E."/>
        </authorList>
    </citation>
    <scope>NUCLEOTIDE SEQUENCE [LARGE SCALE GENOMIC DNA]</scope>
    <source>
        <strain evidence="8">BMOC 18-1129-001#AD2665</strain>
        <tissue evidence="8">Entire mites</tissue>
    </source>
</reference>
<dbReference type="InterPro" id="IPR021131">
    <property type="entry name" value="Ribosomal_uL15/eL18"/>
</dbReference>
<dbReference type="PROSITE" id="PS01106">
    <property type="entry name" value="RIBOSOMAL_L18E"/>
    <property type="match status" value="1"/>
</dbReference>
<dbReference type="InterPro" id="IPR036227">
    <property type="entry name" value="Ribosomal_uL15/eL18_sf"/>
</dbReference>
<dbReference type="SUPFAM" id="SSF52080">
    <property type="entry name" value="Ribosomal proteins L15p and L18e"/>
    <property type="match status" value="1"/>
</dbReference>
<evidence type="ECO:0000259" key="7">
    <source>
        <dbReference type="Pfam" id="PF17135"/>
    </source>
</evidence>
<dbReference type="GO" id="GO:0005840">
    <property type="term" value="C:ribosome"/>
    <property type="evidence" value="ECO:0007669"/>
    <property type="project" value="UniProtKB-KW"/>
</dbReference>
<evidence type="ECO:0000256" key="1">
    <source>
        <dbReference type="ARBA" id="ARBA00006815"/>
    </source>
</evidence>
<dbReference type="InterPro" id="IPR000039">
    <property type="entry name" value="Ribosomal_eL18"/>
</dbReference>
<evidence type="ECO:0000256" key="5">
    <source>
        <dbReference type="ARBA" id="ARBA00035323"/>
    </source>
</evidence>
<evidence type="ECO:0000256" key="4">
    <source>
        <dbReference type="ARBA" id="ARBA00035218"/>
    </source>
</evidence>
<gene>
    <name evidence="8" type="primary">RpL18</name>
    <name evidence="8" type="ORF">GZH46_02705</name>
</gene>
<name>A0ABQ7S5W0_9ACAR</name>
<keyword evidence="9" id="KW-1185">Reference proteome</keyword>
<sequence>MGCDTSPKVRKVRRTAPKSRDPYIRLLVKLYKFLARRTGAKFNEIVLKRLCMSKINRPPLSLRKLINNMSHESRKDKIAVVVGAVTNDIRVYEVPKMTVCALRFTKGARERILAAGGETITFDQLATRSPRGKNTVMVQGSRKAREACKHFGAAPGQPHSHTRPYIRSKGRKFEKARGRRSSRGYKK</sequence>
<evidence type="ECO:0000256" key="6">
    <source>
        <dbReference type="SAM" id="MobiDB-lite"/>
    </source>
</evidence>
<evidence type="ECO:0000313" key="8">
    <source>
        <dbReference type="EMBL" id="KAG9508792.1"/>
    </source>
</evidence>
<feature type="region of interest" description="Disordered" evidence="6">
    <location>
        <begin position="151"/>
        <end position="187"/>
    </location>
</feature>
<dbReference type="Gene3D" id="3.100.10.10">
    <property type="match status" value="1"/>
</dbReference>
<accession>A0ABQ7S5W0</accession>
<protein>
    <recommendedName>
        <fullName evidence="4">Large ribosomal subunit protein eL18</fullName>
    </recommendedName>
    <alternativeName>
        <fullName evidence="5">60S ribosomal protein L18</fullName>
    </alternativeName>
</protein>
<dbReference type="InterPro" id="IPR021132">
    <property type="entry name" value="Ribosomal_eL18/eL18-A/B/_CS"/>
</dbReference>
<dbReference type="EMBL" id="JAIFTH010000961">
    <property type="protein sequence ID" value="KAG9508792.1"/>
    <property type="molecule type" value="Genomic_DNA"/>
</dbReference>
<evidence type="ECO:0000256" key="3">
    <source>
        <dbReference type="ARBA" id="ARBA00023274"/>
    </source>
</evidence>
<dbReference type="PANTHER" id="PTHR10934">
    <property type="entry name" value="60S RIBOSOMAL PROTEIN L18"/>
    <property type="match status" value="1"/>
</dbReference>
<proteinExistence type="inferred from homology"/>
<dbReference type="PANTHER" id="PTHR10934:SF2">
    <property type="entry name" value="LARGE RIBOSOMAL SUBUNIT PROTEIN EL18"/>
    <property type="match status" value="1"/>
</dbReference>
<comment type="similarity">
    <text evidence="1">Belongs to the eukaryotic ribosomal protein eL18 family.</text>
</comment>
<dbReference type="Proteomes" id="UP000825002">
    <property type="component" value="Unassembled WGS sequence"/>
</dbReference>